<sequence length="259" mass="28219">MATAYDTSGVPRRSDDGFFLWSAFAMAAVLVAGFSLHLAAGRSSFGAPLYVHAHAFIFFGWVAIYCTQAVFATRGPLELHRRLGWVAVGWVVAMVVAGIGITVLRIRAGLTPFFFRPQHFLIANPLMVTLFAGLTVAAVRMRRRTDWHRRLHMCAMIALLGPGFGRLLPMPLMIPWSYQIASLPGLLFLAAGMIGDYRRDGRVHPAWWWGLGAFLGVMILTELIVYSPLGSAIYRAVTAGSPGAVAAPLDFAPFPSPMG</sequence>
<feature type="transmembrane region" description="Helical" evidence="1">
    <location>
        <begin position="206"/>
        <end position="226"/>
    </location>
</feature>
<feature type="transmembrane region" description="Helical" evidence="1">
    <location>
        <begin position="83"/>
        <end position="106"/>
    </location>
</feature>
<protein>
    <recommendedName>
        <fullName evidence="4">DUF2306 domain-containing protein</fullName>
    </recommendedName>
</protein>
<dbReference type="Proteomes" id="UP000185161">
    <property type="component" value="Chromosome"/>
</dbReference>
<gene>
    <name evidence="2" type="ORF">BRX40_13370</name>
</gene>
<reference evidence="3" key="1">
    <citation type="submission" date="2016-12" db="EMBL/GenBank/DDBJ databases">
        <title>Whole genome sequencing of Sphingomonas sp. ABOJV.</title>
        <authorList>
            <person name="Conlan S."/>
            <person name="Thomas P.J."/>
            <person name="Mullikin J."/>
            <person name="Palmore T.N."/>
            <person name="Frank K.M."/>
            <person name="Segre J.A."/>
        </authorList>
    </citation>
    <scope>NUCLEOTIDE SEQUENCE [LARGE SCALE GENOMIC DNA]</scope>
    <source>
        <strain evidence="3">ABOJV</strain>
    </source>
</reference>
<proteinExistence type="predicted"/>
<dbReference type="AlphaFoldDB" id="A0A1L6JGJ4"/>
<keyword evidence="1" id="KW-0812">Transmembrane</keyword>
<evidence type="ECO:0000313" key="3">
    <source>
        <dbReference type="Proteomes" id="UP000185161"/>
    </source>
</evidence>
<keyword evidence="1" id="KW-0472">Membrane</keyword>
<feature type="transmembrane region" description="Helical" evidence="1">
    <location>
        <begin position="118"/>
        <end position="139"/>
    </location>
</feature>
<dbReference type="GeneID" id="44133554"/>
<dbReference type="RefSeq" id="WP_075153227.1">
    <property type="nucleotide sequence ID" value="NZ_CP018820.1"/>
</dbReference>
<feature type="transmembrane region" description="Helical" evidence="1">
    <location>
        <begin position="176"/>
        <end position="194"/>
    </location>
</feature>
<dbReference type="EMBL" id="CP018820">
    <property type="protein sequence ID" value="APR55034.1"/>
    <property type="molecule type" value="Genomic_DNA"/>
</dbReference>
<evidence type="ECO:0008006" key="4">
    <source>
        <dbReference type="Google" id="ProtNLM"/>
    </source>
</evidence>
<dbReference type="STRING" id="93064.BRX40_13370"/>
<organism evidence="2 3">
    <name type="scientific">Sphingomonas koreensis</name>
    <dbReference type="NCBI Taxonomy" id="93064"/>
    <lineage>
        <taxon>Bacteria</taxon>
        <taxon>Pseudomonadati</taxon>
        <taxon>Pseudomonadota</taxon>
        <taxon>Alphaproteobacteria</taxon>
        <taxon>Sphingomonadales</taxon>
        <taxon>Sphingomonadaceae</taxon>
        <taxon>Sphingomonas</taxon>
    </lineage>
</organism>
<evidence type="ECO:0000256" key="1">
    <source>
        <dbReference type="SAM" id="Phobius"/>
    </source>
</evidence>
<keyword evidence="3" id="KW-1185">Reference proteome</keyword>
<feature type="transmembrane region" description="Helical" evidence="1">
    <location>
        <begin position="51"/>
        <end position="71"/>
    </location>
</feature>
<feature type="transmembrane region" description="Helical" evidence="1">
    <location>
        <begin position="18"/>
        <end position="39"/>
    </location>
</feature>
<keyword evidence="1" id="KW-1133">Transmembrane helix</keyword>
<accession>A0A1L6JGJ4</accession>
<dbReference type="KEGG" id="skr:BRX40_13370"/>
<name>A0A1L6JGJ4_9SPHN</name>
<feature type="transmembrane region" description="Helical" evidence="1">
    <location>
        <begin position="151"/>
        <end position="170"/>
    </location>
</feature>
<evidence type="ECO:0000313" key="2">
    <source>
        <dbReference type="EMBL" id="APR55034.1"/>
    </source>
</evidence>